<evidence type="ECO:0000313" key="1">
    <source>
        <dbReference type="EMBL" id="MCC2231808.1"/>
    </source>
</evidence>
<dbReference type="RefSeq" id="WP_308454293.1">
    <property type="nucleotide sequence ID" value="NZ_JAJEQR010000039.1"/>
</dbReference>
<comment type="caution">
    <text evidence="1">The sequence shown here is derived from an EMBL/GenBank/DDBJ whole genome shotgun (WGS) entry which is preliminary data.</text>
</comment>
<accession>A0AAE3EBS9</accession>
<organism evidence="1 2">
    <name type="scientific">Hominifimenecus microfluidus</name>
    <dbReference type="NCBI Taxonomy" id="2885348"/>
    <lineage>
        <taxon>Bacteria</taxon>
        <taxon>Bacillati</taxon>
        <taxon>Bacillota</taxon>
        <taxon>Clostridia</taxon>
        <taxon>Lachnospirales</taxon>
        <taxon>Lachnospiraceae</taxon>
        <taxon>Hominifimenecus</taxon>
    </lineage>
</organism>
<name>A0AAE3EBS9_9FIRM</name>
<protein>
    <submittedName>
        <fullName evidence="1">Uncharacterized protein</fullName>
    </submittedName>
</protein>
<reference evidence="1" key="1">
    <citation type="submission" date="2021-10" db="EMBL/GenBank/DDBJ databases">
        <title>Anaerobic single-cell dispensing facilitates the cultivation of human gut bacteria.</title>
        <authorList>
            <person name="Afrizal A."/>
        </authorList>
    </citation>
    <scope>NUCLEOTIDE SEQUENCE</scope>
    <source>
        <strain evidence="1">CLA-AA-H215</strain>
    </source>
</reference>
<keyword evidence="2" id="KW-1185">Reference proteome</keyword>
<sequence length="55" mass="6186">MAESHEKLLAQVREQLNQYGFHGEPGCYLTALPHMVAEQSGIAVIRVTVFEKTEK</sequence>
<dbReference type="EMBL" id="JAJEQR010000039">
    <property type="protein sequence ID" value="MCC2231808.1"/>
    <property type="molecule type" value="Genomic_DNA"/>
</dbReference>
<proteinExistence type="predicted"/>
<dbReference type="Proteomes" id="UP001198182">
    <property type="component" value="Unassembled WGS sequence"/>
</dbReference>
<dbReference type="AlphaFoldDB" id="A0AAE3EBS9"/>
<evidence type="ECO:0000313" key="2">
    <source>
        <dbReference type="Proteomes" id="UP001198182"/>
    </source>
</evidence>
<gene>
    <name evidence="1" type="ORF">LKD81_12505</name>
</gene>